<feature type="transmembrane region" description="Helical" evidence="6">
    <location>
        <begin position="405"/>
        <end position="426"/>
    </location>
</feature>
<feature type="transmembrane region" description="Helical" evidence="6">
    <location>
        <begin position="145"/>
        <end position="166"/>
    </location>
</feature>
<evidence type="ECO:0000256" key="4">
    <source>
        <dbReference type="ARBA" id="ARBA00022989"/>
    </source>
</evidence>
<dbReference type="Pfam" id="PF01490">
    <property type="entry name" value="Aa_trans"/>
    <property type="match status" value="1"/>
</dbReference>
<keyword evidence="5 6" id="KW-0472">Membrane</keyword>
<protein>
    <submittedName>
        <fullName evidence="8">N amino acid transport system protein</fullName>
    </submittedName>
</protein>
<evidence type="ECO:0000313" key="9">
    <source>
        <dbReference type="Proteomes" id="UP001174694"/>
    </source>
</evidence>
<feature type="transmembrane region" description="Helical" evidence="6">
    <location>
        <begin position="332"/>
        <end position="352"/>
    </location>
</feature>
<feature type="transmembrane region" description="Helical" evidence="6">
    <location>
        <begin position="257"/>
        <end position="278"/>
    </location>
</feature>
<keyword evidence="9" id="KW-1185">Reference proteome</keyword>
<feature type="transmembrane region" description="Helical" evidence="6">
    <location>
        <begin position="101"/>
        <end position="124"/>
    </location>
</feature>
<evidence type="ECO:0000256" key="6">
    <source>
        <dbReference type="SAM" id="Phobius"/>
    </source>
</evidence>
<dbReference type="PANTHER" id="PTHR22950">
    <property type="entry name" value="AMINO ACID TRANSPORTER"/>
    <property type="match status" value="1"/>
</dbReference>
<evidence type="ECO:0000259" key="7">
    <source>
        <dbReference type="Pfam" id="PF01490"/>
    </source>
</evidence>
<dbReference type="GO" id="GO:0015179">
    <property type="term" value="F:L-amino acid transmembrane transporter activity"/>
    <property type="evidence" value="ECO:0007669"/>
    <property type="project" value="TreeGrafter"/>
</dbReference>
<sequence>MGLSIEALPAADQDALSGEREGEILKDKAFTQGGAFLWRRASTRGEVEEANLADIEKQKIAQGAANFHRLGWKRLVIVLVVEAIALGSLSLPGAFAKLGMVAGVICCVGIGIIAMYTSYVVGQVKIKFPEVSHYADAGRLMMGRFGYEFVGAMFVLQLVCTLGSHALTGTIALDNLTNNGACSIVFSVVSAVVLFLLAIPPAFADLAILGYIDFASILIAIVFTMIATGVEAHQDPGGLSAVNWSAWPQEGLSLAEAFIPILDIVFAYSFAMCQFSFMDEMHTPTDFPKSIVALGTFEIVIYTLTGAIIYAFVGQDVSSPALLSAGEIPSKVAFGLALPVIFISGSINTTVVSRYIHGRIFQGSVIRYINTPMGWITWLVLIAVVTVVAWIIAEAIPFFSDLLGVISSLFVSGFTFYLPAAMWFMLIKEGPWYERRNLGLSLTNAACFIIGLVVLGVGTYASVWDIIRQYNEGTVHGSFSCAPVG</sequence>
<keyword evidence="3 6" id="KW-0812">Transmembrane</keyword>
<keyword evidence="4 6" id="KW-1133">Transmembrane helix</keyword>
<dbReference type="PANTHER" id="PTHR22950:SF8">
    <property type="entry name" value="AMINO ACID TRANSPORTER (EUROFUNG)"/>
    <property type="match status" value="1"/>
</dbReference>
<feature type="transmembrane region" description="Helical" evidence="6">
    <location>
        <begin position="438"/>
        <end position="461"/>
    </location>
</feature>
<evidence type="ECO:0000313" key="8">
    <source>
        <dbReference type="EMBL" id="KAJ9144896.1"/>
    </source>
</evidence>
<feature type="transmembrane region" description="Helical" evidence="6">
    <location>
        <begin position="290"/>
        <end position="312"/>
    </location>
</feature>
<feature type="domain" description="Amino acid transporter transmembrane" evidence="7">
    <location>
        <begin position="69"/>
        <end position="462"/>
    </location>
</feature>
<comment type="similarity">
    <text evidence="2">Belongs to the amino acid/polyamine transporter 2 family.</text>
</comment>
<reference evidence="8" key="1">
    <citation type="submission" date="2022-07" db="EMBL/GenBank/DDBJ databases">
        <title>Fungi with potential for degradation of polypropylene.</title>
        <authorList>
            <person name="Gostincar C."/>
        </authorList>
    </citation>
    <scope>NUCLEOTIDE SEQUENCE</scope>
    <source>
        <strain evidence="8">EXF-13308</strain>
    </source>
</reference>
<comment type="subcellular location">
    <subcellularLocation>
        <location evidence="1">Membrane</location>
        <topology evidence="1">Multi-pass membrane protein</topology>
    </subcellularLocation>
</comment>
<comment type="caution">
    <text evidence="8">The sequence shown here is derived from an EMBL/GenBank/DDBJ whole genome shotgun (WGS) entry which is preliminary data.</text>
</comment>
<evidence type="ECO:0000256" key="2">
    <source>
        <dbReference type="ARBA" id="ARBA00008066"/>
    </source>
</evidence>
<gene>
    <name evidence="8" type="ORF">NKR23_g5578</name>
</gene>
<evidence type="ECO:0000256" key="5">
    <source>
        <dbReference type="ARBA" id="ARBA00023136"/>
    </source>
</evidence>
<feature type="transmembrane region" description="Helical" evidence="6">
    <location>
        <begin position="373"/>
        <end position="393"/>
    </location>
</feature>
<dbReference type="InterPro" id="IPR013057">
    <property type="entry name" value="AA_transpt_TM"/>
</dbReference>
<organism evidence="8 9">
    <name type="scientific">Pleurostoma richardsiae</name>
    <dbReference type="NCBI Taxonomy" id="41990"/>
    <lineage>
        <taxon>Eukaryota</taxon>
        <taxon>Fungi</taxon>
        <taxon>Dikarya</taxon>
        <taxon>Ascomycota</taxon>
        <taxon>Pezizomycotina</taxon>
        <taxon>Sordariomycetes</taxon>
        <taxon>Sordariomycetidae</taxon>
        <taxon>Calosphaeriales</taxon>
        <taxon>Pleurostomataceae</taxon>
        <taxon>Pleurostoma</taxon>
    </lineage>
</organism>
<accession>A0AA38RNB5</accession>
<dbReference type="EMBL" id="JANBVO010000015">
    <property type="protein sequence ID" value="KAJ9144896.1"/>
    <property type="molecule type" value="Genomic_DNA"/>
</dbReference>
<dbReference type="GO" id="GO:0016020">
    <property type="term" value="C:membrane"/>
    <property type="evidence" value="ECO:0007669"/>
    <property type="project" value="UniProtKB-SubCell"/>
</dbReference>
<feature type="transmembrane region" description="Helical" evidence="6">
    <location>
        <begin position="75"/>
        <end position="95"/>
    </location>
</feature>
<feature type="transmembrane region" description="Helical" evidence="6">
    <location>
        <begin position="178"/>
        <end position="199"/>
    </location>
</feature>
<evidence type="ECO:0000256" key="1">
    <source>
        <dbReference type="ARBA" id="ARBA00004141"/>
    </source>
</evidence>
<proteinExistence type="inferred from homology"/>
<dbReference type="Proteomes" id="UP001174694">
    <property type="component" value="Unassembled WGS sequence"/>
</dbReference>
<name>A0AA38RNB5_9PEZI</name>
<dbReference type="AlphaFoldDB" id="A0AA38RNB5"/>
<evidence type="ECO:0000256" key="3">
    <source>
        <dbReference type="ARBA" id="ARBA00022692"/>
    </source>
</evidence>
<feature type="transmembrane region" description="Helical" evidence="6">
    <location>
        <begin position="206"/>
        <end position="230"/>
    </location>
</feature>